<dbReference type="EMBL" id="JAGKQM010000001">
    <property type="protein sequence ID" value="KAH0943821.1"/>
    <property type="molecule type" value="Genomic_DNA"/>
</dbReference>
<protein>
    <submittedName>
        <fullName evidence="2">Uncharacterized protein</fullName>
    </submittedName>
</protein>
<feature type="non-terminal residue" evidence="2">
    <location>
        <position position="1"/>
    </location>
</feature>
<keyword evidence="3" id="KW-1185">Reference proteome</keyword>
<evidence type="ECO:0000256" key="1">
    <source>
        <dbReference type="SAM" id="MobiDB-lite"/>
    </source>
</evidence>
<dbReference type="Proteomes" id="UP000824890">
    <property type="component" value="Unassembled WGS sequence"/>
</dbReference>
<comment type="caution">
    <text evidence="2">The sequence shown here is derived from an EMBL/GenBank/DDBJ whole genome shotgun (WGS) entry which is preliminary data.</text>
</comment>
<evidence type="ECO:0000313" key="2">
    <source>
        <dbReference type="EMBL" id="KAH0943821.1"/>
    </source>
</evidence>
<sequence>LKINESSVPGNLITLQKTSSLSLSLSLYLKPKLKDEVSDPPSLPRRRLRSLQPPPRVMESLRLGLTVPSDLQDLIGDETIF</sequence>
<organism evidence="2 3">
    <name type="scientific">Brassica napus</name>
    <name type="common">Rape</name>
    <dbReference type="NCBI Taxonomy" id="3708"/>
    <lineage>
        <taxon>Eukaryota</taxon>
        <taxon>Viridiplantae</taxon>
        <taxon>Streptophyta</taxon>
        <taxon>Embryophyta</taxon>
        <taxon>Tracheophyta</taxon>
        <taxon>Spermatophyta</taxon>
        <taxon>Magnoliopsida</taxon>
        <taxon>eudicotyledons</taxon>
        <taxon>Gunneridae</taxon>
        <taxon>Pentapetalae</taxon>
        <taxon>rosids</taxon>
        <taxon>malvids</taxon>
        <taxon>Brassicales</taxon>
        <taxon>Brassicaceae</taxon>
        <taxon>Brassiceae</taxon>
        <taxon>Brassica</taxon>
    </lineage>
</organism>
<name>A0ABQ8ET88_BRANA</name>
<reference evidence="2 3" key="1">
    <citation type="submission" date="2021-05" db="EMBL/GenBank/DDBJ databases">
        <title>Genome Assembly of Synthetic Allotetraploid Brassica napus Reveals Homoeologous Exchanges between Subgenomes.</title>
        <authorList>
            <person name="Davis J.T."/>
        </authorList>
    </citation>
    <scope>NUCLEOTIDE SEQUENCE [LARGE SCALE GENOMIC DNA]</scope>
    <source>
        <strain evidence="3">cv. Da-Ae</strain>
        <tissue evidence="2">Seedling</tissue>
    </source>
</reference>
<accession>A0ABQ8ET88</accession>
<feature type="region of interest" description="Disordered" evidence="1">
    <location>
        <begin position="34"/>
        <end position="53"/>
    </location>
</feature>
<gene>
    <name evidence="2" type="ORF">HID58_003458</name>
</gene>
<proteinExistence type="predicted"/>
<evidence type="ECO:0000313" key="3">
    <source>
        <dbReference type="Proteomes" id="UP000824890"/>
    </source>
</evidence>